<name>A0AAW2Z7S2_9EUKA</name>
<proteinExistence type="predicted"/>
<reference evidence="3 4" key="1">
    <citation type="submission" date="2024-03" db="EMBL/GenBank/DDBJ databases">
        <title>The Acrasis kona genome and developmental transcriptomes reveal deep origins of eukaryotic multicellular pathways.</title>
        <authorList>
            <person name="Sheikh S."/>
            <person name="Fu C.-J."/>
            <person name="Brown M.W."/>
            <person name="Baldauf S.L."/>
        </authorList>
    </citation>
    <scope>NUCLEOTIDE SEQUENCE [LARGE SCALE GENOMIC DNA]</scope>
    <source>
        <strain evidence="3 4">ATCC MYA-3509</strain>
    </source>
</reference>
<dbReference type="EMBL" id="JAOPGA020001133">
    <property type="protein sequence ID" value="KAL0485374.1"/>
    <property type="molecule type" value="Genomic_DNA"/>
</dbReference>
<feature type="region of interest" description="Disordered" evidence="1">
    <location>
        <begin position="300"/>
        <end position="319"/>
    </location>
</feature>
<organism evidence="3 4">
    <name type="scientific">Acrasis kona</name>
    <dbReference type="NCBI Taxonomy" id="1008807"/>
    <lineage>
        <taxon>Eukaryota</taxon>
        <taxon>Discoba</taxon>
        <taxon>Heterolobosea</taxon>
        <taxon>Tetramitia</taxon>
        <taxon>Eutetramitia</taxon>
        <taxon>Acrasidae</taxon>
        <taxon>Acrasis</taxon>
    </lineage>
</organism>
<keyword evidence="2" id="KW-0472">Membrane</keyword>
<sequence>MSVIVSSLGVQCQIPSCQSIYDGLTTITQIQTAILYISIAFAATIVLFAVILLLIVRKRLLKGNKIKTIIAYDADERYDGVVVDELYSNPDFKLNEQDKTVNALIDRLDLTTNEEFPSPMHVSSKTVPRIGIKKRVKETAPNTPDLVDWFFLVESNYKPVEDEDASDDIQMDPAQSKTPKFKEKIIRKRNLDKEIKLSDSQSFAEKPKLSQNATPILIPDLDYRDMEGFMEPITNSMDLNVVPSDRYSPNIDQVLYDESLNLEKLPKRGFLNKLLIRHKNNESFDNVEYLTKSPEPATFVDLVGSPDQKKRSEQSLRRSRVKPSNIVGFEKF</sequence>
<keyword evidence="2" id="KW-0812">Transmembrane</keyword>
<feature type="transmembrane region" description="Helical" evidence="2">
    <location>
        <begin position="33"/>
        <end position="56"/>
    </location>
</feature>
<evidence type="ECO:0000256" key="1">
    <source>
        <dbReference type="SAM" id="MobiDB-lite"/>
    </source>
</evidence>
<accession>A0AAW2Z7S2</accession>
<dbReference type="Proteomes" id="UP001431209">
    <property type="component" value="Unassembled WGS sequence"/>
</dbReference>
<keyword evidence="2" id="KW-1133">Transmembrane helix</keyword>
<feature type="compositionally biased region" description="Basic and acidic residues" evidence="1">
    <location>
        <begin position="307"/>
        <end position="316"/>
    </location>
</feature>
<keyword evidence="4" id="KW-1185">Reference proteome</keyword>
<protein>
    <submittedName>
        <fullName evidence="3">Uncharacterized protein</fullName>
    </submittedName>
</protein>
<evidence type="ECO:0000313" key="3">
    <source>
        <dbReference type="EMBL" id="KAL0485374.1"/>
    </source>
</evidence>
<gene>
    <name evidence="3" type="ORF">AKO1_002969</name>
</gene>
<evidence type="ECO:0000256" key="2">
    <source>
        <dbReference type="SAM" id="Phobius"/>
    </source>
</evidence>
<comment type="caution">
    <text evidence="3">The sequence shown here is derived from an EMBL/GenBank/DDBJ whole genome shotgun (WGS) entry which is preliminary data.</text>
</comment>
<dbReference type="AlphaFoldDB" id="A0AAW2Z7S2"/>
<evidence type="ECO:0000313" key="4">
    <source>
        <dbReference type="Proteomes" id="UP001431209"/>
    </source>
</evidence>